<dbReference type="InterPro" id="IPR038588">
    <property type="entry name" value="XS_domain_sf"/>
</dbReference>
<feature type="domain" description="XS" evidence="2">
    <location>
        <begin position="747"/>
        <end position="870"/>
    </location>
</feature>
<comment type="caution">
    <text evidence="3">The sequence shown here is derived from an EMBL/GenBank/DDBJ whole genome shotgun (WGS) entry which is preliminary data.</text>
</comment>
<gene>
    <name evidence="3" type="ORF">FCM35_KLT13983</name>
</gene>
<feature type="region of interest" description="Disordered" evidence="1">
    <location>
        <begin position="139"/>
        <end position="160"/>
    </location>
</feature>
<accession>A0A833QMX1</accession>
<name>A0A833QMX1_9POAL</name>
<dbReference type="InterPro" id="IPR005380">
    <property type="entry name" value="XS_domain"/>
</dbReference>
<dbReference type="Gene3D" id="3.30.70.2890">
    <property type="entry name" value="XS domain"/>
    <property type="match status" value="1"/>
</dbReference>
<dbReference type="EMBL" id="SWLB01000026">
    <property type="protein sequence ID" value="KAF3321767.1"/>
    <property type="molecule type" value="Genomic_DNA"/>
</dbReference>
<evidence type="ECO:0000313" key="4">
    <source>
        <dbReference type="Proteomes" id="UP000623129"/>
    </source>
</evidence>
<feature type="compositionally biased region" description="Basic and acidic residues" evidence="1">
    <location>
        <begin position="333"/>
        <end position="347"/>
    </location>
</feature>
<dbReference type="PANTHER" id="PTHR46619">
    <property type="entry name" value="RNA RECOGNITION MOTIF XS DOMAIN PROTEIN-RELATED"/>
    <property type="match status" value="1"/>
</dbReference>
<feature type="region of interest" description="Disordered" evidence="1">
    <location>
        <begin position="80"/>
        <end position="99"/>
    </location>
</feature>
<feature type="compositionally biased region" description="Basic residues" evidence="1">
    <location>
        <begin position="90"/>
        <end position="99"/>
    </location>
</feature>
<keyword evidence="4" id="KW-1185">Reference proteome</keyword>
<feature type="compositionally biased region" description="Polar residues" evidence="1">
    <location>
        <begin position="580"/>
        <end position="593"/>
    </location>
</feature>
<evidence type="ECO:0000313" key="3">
    <source>
        <dbReference type="EMBL" id="KAF3321767.1"/>
    </source>
</evidence>
<evidence type="ECO:0000256" key="1">
    <source>
        <dbReference type="SAM" id="MobiDB-lite"/>
    </source>
</evidence>
<proteinExistence type="predicted"/>
<protein>
    <recommendedName>
        <fullName evidence="2">XS domain-containing protein</fullName>
    </recommendedName>
</protein>
<dbReference type="Proteomes" id="UP000623129">
    <property type="component" value="Unassembled WGS sequence"/>
</dbReference>
<feature type="region of interest" description="Disordered" evidence="1">
    <location>
        <begin position="546"/>
        <end position="565"/>
    </location>
</feature>
<dbReference type="OrthoDB" id="777694at2759"/>
<organism evidence="3 4">
    <name type="scientific">Carex littledalei</name>
    <dbReference type="NCBI Taxonomy" id="544730"/>
    <lineage>
        <taxon>Eukaryota</taxon>
        <taxon>Viridiplantae</taxon>
        <taxon>Streptophyta</taxon>
        <taxon>Embryophyta</taxon>
        <taxon>Tracheophyta</taxon>
        <taxon>Spermatophyta</taxon>
        <taxon>Magnoliopsida</taxon>
        <taxon>Liliopsida</taxon>
        <taxon>Poales</taxon>
        <taxon>Cyperaceae</taxon>
        <taxon>Cyperoideae</taxon>
        <taxon>Cariceae</taxon>
        <taxon>Carex</taxon>
        <taxon>Carex subgen. Euthyceras</taxon>
    </lineage>
</organism>
<reference evidence="3" key="1">
    <citation type="submission" date="2020-01" db="EMBL/GenBank/DDBJ databases">
        <title>Genome sequence of Kobresia littledalei, the first chromosome-level genome in the family Cyperaceae.</title>
        <authorList>
            <person name="Qu G."/>
        </authorList>
    </citation>
    <scope>NUCLEOTIDE SEQUENCE</scope>
    <source>
        <strain evidence="3">C.B.Clarke</strain>
        <tissue evidence="3">Leaf</tissue>
    </source>
</reference>
<dbReference type="AlphaFoldDB" id="A0A833QMX1"/>
<feature type="region of interest" description="Disordered" evidence="1">
    <location>
        <begin position="319"/>
        <end position="425"/>
    </location>
</feature>
<sequence>MRNRRENRNMSPEYGHSLCRNRVIPPEYSDPRGDAMGHHMSISRQPQISLSPLRDHQFRQSPDRSDFRPERLGCGSRVKRDHHISEHQSRYKHSPKVPKGRYCHHNLHVPSYTDPNHQTELSPELQPQPMVCRKPVPLDYGPGRSQSASQKKESIPKSGIRSMVSHQYCRQVQDSYDVESDRATKRAMVLRQSEIPHSGTTEPSHLRIIEGGSSSYQHSGLYYMTQEDVPRVTVPQSPDHLLSRRKSRYWVDDRYDDVVGDDMHRKASYHSPDYSRADGAAHSSRNVMEGMVSTDPLNHSRHRDLGCLSRSMQWSLAQRDGYESDTDGAPISQRERIENRVDDRYDDIVGDGMHRKASYPSPDYSKADGDAHSLKNARKGKVSTDPLNHSRLRDLGRLSRSMYRPLAQRDGYKSDTDGAPISQRERMENPIFSDSEKGLCNVYYSSPRDTYVDAMKYELSHVQMGGNKYHVHQVDNCDSMYDHTDSACDTHANAVGNANSDAEDEGSDYCYNQRRVAVQDKLGLSSPLVINYKSFPVRGRLSSTVTIGKPHPMHREHYDPNAMVDPNELQTNSVKKRPWSSPSDFIKKNSQASKFPKRGCEDKPKPNGRNLNYGITKGSDEDATGMGSPVKDPPEGSEEFKRQAERAFLKYARVINDSAWEKRKLLQPWKGRIHCYVCGRHSSREFADTHDLVMHTFHAQNPGLKTAHRGLQKALCLSFGWNWCVAPDESKLYQLGPADEAELLKQDLILWPPIVVICNSSVDSKASKSKVVGLEAIECMLKGILGEGKAKFIFGKPSDQSVILVKLPPVYSGFVLAEKLHVHFSQSNHGKDQLELFLKSRSDSRIDKNTKEMETEDVLYGYLAGIDDLDKLDSVTKKMYEGQKDIFKSRMEIAARAASYEKAAG</sequence>
<dbReference type="PANTHER" id="PTHR46619:SF2">
    <property type="entry name" value="XS DOMAIN PROTEIN"/>
    <property type="match status" value="1"/>
</dbReference>
<evidence type="ECO:0000259" key="2">
    <source>
        <dbReference type="Pfam" id="PF03468"/>
    </source>
</evidence>
<dbReference type="Pfam" id="PF03468">
    <property type="entry name" value="XS"/>
    <property type="match status" value="1"/>
</dbReference>
<feature type="region of interest" description="Disordered" evidence="1">
    <location>
        <begin position="571"/>
        <end position="637"/>
    </location>
</feature>
<dbReference type="GO" id="GO:0031047">
    <property type="term" value="P:regulatory ncRNA-mediated gene silencing"/>
    <property type="evidence" value="ECO:0007669"/>
    <property type="project" value="InterPro"/>
</dbReference>